<keyword evidence="2" id="KW-0732">Signal</keyword>
<feature type="domain" description="FAS1" evidence="3">
    <location>
        <begin position="190"/>
        <end position="323"/>
    </location>
</feature>
<accession>A0ABV8JSA4</accession>
<dbReference type="PROSITE" id="PS51257">
    <property type="entry name" value="PROKAR_LIPOPROTEIN"/>
    <property type="match status" value="1"/>
</dbReference>
<organism evidence="4 5">
    <name type="scientific">Euzebyella saccharophila</name>
    <dbReference type="NCBI Taxonomy" id="679664"/>
    <lineage>
        <taxon>Bacteria</taxon>
        <taxon>Pseudomonadati</taxon>
        <taxon>Bacteroidota</taxon>
        <taxon>Flavobacteriia</taxon>
        <taxon>Flavobacteriales</taxon>
        <taxon>Flavobacteriaceae</taxon>
        <taxon>Euzebyella</taxon>
    </lineage>
</organism>
<dbReference type="InterPro" id="IPR036378">
    <property type="entry name" value="FAS1_dom_sf"/>
</dbReference>
<dbReference type="InterPro" id="IPR000782">
    <property type="entry name" value="FAS1_domain"/>
</dbReference>
<evidence type="ECO:0000313" key="5">
    <source>
        <dbReference type="Proteomes" id="UP001595814"/>
    </source>
</evidence>
<comment type="caution">
    <text evidence="4">The sequence shown here is derived from an EMBL/GenBank/DDBJ whole genome shotgun (WGS) entry which is preliminary data.</text>
</comment>
<dbReference type="PROSITE" id="PS50213">
    <property type="entry name" value="FAS1"/>
    <property type="match status" value="3"/>
</dbReference>
<gene>
    <name evidence="4" type="ORF">ACFOUT_02090</name>
</gene>
<reference evidence="5" key="1">
    <citation type="journal article" date="2019" name="Int. J. Syst. Evol. Microbiol.">
        <title>The Global Catalogue of Microorganisms (GCM) 10K type strain sequencing project: providing services to taxonomists for standard genome sequencing and annotation.</title>
        <authorList>
            <consortium name="The Broad Institute Genomics Platform"/>
            <consortium name="The Broad Institute Genome Sequencing Center for Infectious Disease"/>
            <person name="Wu L."/>
            <person name="Ma J."/>
        </authorList>
    </citation>
    <scope>NUCLEOTIDE SEQUENCE [LARGE SCALE GENOMIC DNA]</scope>
    <source>
        <strain evidence="5">CECT 7477</strain>
    </source>
</reference>
<dbReference type="SUPFAM" id="SSF82153">
    <property type="entry name" value="FAS1 domain"/>
    <property type="match status" value="3"/>
</dbReference>
<evidence type="ECO:0000259" key="3">
    <source>
        <dbReference type="PROSITE" id="PS50213"/>
    </source>
</evidence>
<dbReference type="Pfam" id="PF02469">
    <property type="entry name" value="Fasciclin"/>
    <property type="match status" value="3"/>
</dbReference>
<evidence type="ECO:0000256" key="1">
    <source>
        <dbReference type="SAM" id="MobiDB-lite"/>
    </source>
</evidence>
<dbReference type="RefSeq" id="WP_192462415.1">
    <property type="nucleotide sequence ID" value="NZ_JACYFJ010000003.1"/>
</dbReference>
<feature type="domain" description="FAS1" evidence="3">
    <location>
        <begin position="326"/>
        <end position="464"/>
    </location>
</feature>
<dbReference type="EMBL" id="JBHSAW010000003">
    <property type="protein sequence ID" value="MFC4094645.1"/>
    <property type="molecule type" value="Genomic_DNA"/>
</dbReference>
<dbReference type="PANTHER" id="PTHR10900:SF77">
    <property type="entry name" value="FI19380P1"/>
    <property type="match status" value="1"/>
</dbReference>
<dbReference type="Proteomes" id="UP001595814">
    <property type="component" value="Unassembled WGS sequence"/>
</dbReference>
<keyword evidence="5" id="KW-1185">Reference proteome</keyword>
<feature type="compositionally biased region" description="Acidic residues" evidence="1">
    <location>
        <begin position="34"/>
        <end position="47"/>
    </location>
</feature>
<protein>
    <submittedName>
        <fullName evidence="4">Fasciclin domain-containing protein</fullName>
    </submittedName>
</protein>
<feature type="signal peptide" evidence="2">
    <location>
        <begin position="1"/>
        <end position="23"/>
    </location>
</feature>
<name>A0ABV8JSA4_9FLAO</name>
<feature type="region of interest" description="Disordered" evidence="1">
    <location>
        <begin position="26"/>
        <end position="47"/>
    </location>
</feature>
<feature type="domain" description="FAS1" evidence="3">
    <location>
        <begin position="51"/>
        <end position="188"/>
    </location>
</feature>
<feature type="chain" id="PRO_5047420936" evidence="2">
    <location>
        <begin position="24"/>
        <end position="470"/>
    </location>
</feature>
<dbReference type="SMART" id="SM00554">
    <property type="entry name" value="FAS1"/>
    <property type="match status" value="3"/>
</dbReference>
<dbReference type="Gene3D" id="2.30.180.10">
    <property type="entry name" value="FAS1 domain"/>
    <property type="match status" value="3"/>
</dbReference>
<evidence type="ECO:0000313" key="4">
    <source>
        <dbReference type="EMBL" id="MFC4094645.1"/>
    </source>
</evidence>
<evidence type="ECO:0000256" key="2">
    <source>
        <dbReference type="SAM" id="SignalP"/>
    </source>
</evidence>
<dbReference type="InterPro" id="IPR050904">
    <property type="entry name" value="Adhesion/Biosynth-related"/>
</dbReference>
<dbReference type="PANTHER" id="PTHR10900">
    <property type="entry name" value="PERIOSTIN-RELATED"/>
    <property type="match status" value="1"/>
</dbReference>
<proteinExistence type="predicted"/>
<sequence length="470" mass="49378">MRLNNIKLLVPMVLMLFFAVSCSDDDNGITPPDPEMEEEMEEEEEEEQEEATTIVDLAVATADLSILVEALTEAELVETLQGDGPFTVFAPTNAAFEAFLADNNFASLDDIPEDVLEQVLLNHVVSGDLMSGDLSTTYVSSLSTAGVGEKNISLYVDTADGVKINGSTVATADVEASNGVVHIVDQVIGLPNVVDHALYNASFSELVGALTMDDNTTFTDLLSDGEQMFTVFAPVNDAFTAFENPNGNDLNAILSNHVIAGASLAAADLSNMYASTAATNEDGDNLSIYVNVDDGVMLNGQSMVVVSDVVTTNGIIHAVDTVIDLPTVVTFAVADSENFSSLVGALIADDQPDFVSVLSSTTENTPFTVFAPINSAFEALEEVPSGETLTAVLNHHVIAMANVRSEDLSDGLVSPATLEGDSVTFTEADGSFTITDGAGNMGVGIVKADVQAMNGVIHAIDMVLIPNTED</sequence>